<evidence type="ECO:0000256" key="8">
    <source>
        <dbReference type="SAM" id="MobiDB-lite"/>
    </source>
</evidence>
<keyword evidence="6 9" id="KW-0472">Membrane</keyword>
<feature type="compositionally biased region" description="Polar residues" evidence="8">
    <location>
        <begin position="422"/>
        <end position="431"/>
    </location>
</feature>
<evidence type="ECO:0000313" key="12">
    <source>
        <dbReference type="Proteomes" id="UP000290900"/>
    </source>
</evidence>
<evidence type="ECO:0000256" key="9">
    <source>
        <dbReference type="SAM" id="Phobius"/>
    </source>
</evidence>
<feature type="transmembrane region" description="Helical" evidence="9">
    <location>
        <begin position="66"/>
        <end position="90"/>
    </location>
</feature>
<reference evidence="11 12" key="1">
    <citation type="submission" date="2018-12" db="EMBL/GenBank/DDBJ databases">
        <authorList>
            <person name="Tiukova I."/>
            <person name="Dainat J."/>
        </authorList>
    </citation>
    <scope>NUCLEOTIDE SEQUENCE [LARGE SCALE GENOMIC DNA]</scope>
</reference>
<accession>A0A448YIG8</accession>
<evidence type="ECO:0000256" key="4">
    <source>
        <dbReference type="ARBA" id="ARBA00022989"/>
    </source>
</evidence>
<dbReference type="AlphaFoldDB" id="A0A448YIG8"/>
<dbReference type="InterPro" id="IPR003280">
    <property type="entry name" value="2pore_dom_K_chnl"/>
</dbReference>
<feature type="domain" description="Potassium channel" evidence="10">
    <location>
        <begin position="286"/>
        <end position="356"/>
    </location>
</feature>
<evidence type="ECO:0000259" key="10">
    <source>
        <dbReference type="Pfam" id="PF07885"/>
    </source>
</evidence>
<evidence type="ECO:0000256" key="2">
    <source>
        <dbReference type="ARBA" id="ARBA00022448"/>
    </source>
</evidence>
<keyword evidence="2" id="KW-0813">Transport</keyword>
<evidence type="ECO:0000313" key="11">
    <source>
        <dbReference type="EMBL" id="VEU20697.1"/>
    </source>
</evidence>
<dbReference type="FunCoup" id="A0A448YIG8">
    <property type="interactions" value="29"/>
</dbReference>
<dbReference type="SUPFAM" id="SSF81324">
    <property type="entry name" value="Voltage-gated potassium channels"/>
    <property type="match status" value="2"/>
</dbReference>
<dbReference type="OrthoDB" id="297496at2759"/>
<dbReference type="Gene3D" id="1.10.287.70">
    <property type="match status" value="2"/>
</dbReference>
<comment type="subcellular location">
    <subcellularLocation>
        <location evidence="1">Membrane</location>
        <topology evidence="1">Multi-pass membrane protein</topology>
    </subcellularLocation>
</comment>
<proteinExistence type="predicted"/>
<dbReference type="EMBL" id="CAACVR010000006">
    <property type="protein sequence ID" value="VEU20697.1"/>
    <property type="molecule type" value="Genomic_DNA"/>
</dbReference>
<dbReference type="InParanoid" id="A0A448YIG8"/>
<dbReference type="Pfam" id="PF07885">
    <property type="entry name" value="Ion_trans_2"/>
    <property type="match status" value="1"/>
</dbReference>
<feature type="transmembrane region" description="Helical" evidence="9">
    <location>
        <begin position="102"/>
        <end position="124"/>
    </location>
</feature>
<feature type="compositionally biased region" description="Basic and acidic residues" evidence="8">
    <location>
        <begin position="578"/>
        <end position="591"/>
    </location>
</feature>
<evidence type="ECO:0000256" key="7">
    <source>
        <dbReference type="ARBA" id="ARBA00023303"/>
    </source>
</evidence>
<protein>
    <submittedName>
        <fullName evidence="11">DEKNAAC101544</fullName>
    </submittedName>
</protein>
<feature type="transmembrane region" description="Helical" evidence="9">
    <location>
        <begin position="200"/>
        <end position="221"/>
    </location>
</feature>
<dbReference type="Proteomes" id="UP000290900">
    <property type="component" value="Unassembled WGS sequence"/>
</dbReference>
<dbReference type="InterPro" id="IPR013099">
    <property type="entry name" value="K_chnl_dom"/>
</dbReference>
<keyword evidence="7" id="KW-0407">Ion channel</keyword>
<keyword evidence="12" id="KW-1185">Reference proteome</keyword>
<dbReference type="STRING" id="13370.A0A448YIG8"/>
<dbReference type="GO" id="GO:0030322">
    <property type="term" value="P:stabilization of membrane potential"/>
    <property type="evidence" value="ECO:0007669"/>
    <property type="project" value="TreeGrafter"/>
</dbReference>
<dbReference type="GO" id="GO:0005886">
    <property type="term" value="C:plasma membrane"/>
    <property type="evidence" value="ECO:0007669"/>
    <property type="project" value="TreeGrafter"/>
</dbReference>
<name>A0A448YIG8_BRENA</name>
<feature type="region of interest" description="Disordered" evidence="8">
    <location>
        <begin position="568"/>
        <end position="591"/>
    </location>
</feature>
<dbReference type="PANTHER" id="PTHR11003:SF291">
    <property type="entry name" value="IP11374P"/>
    <property type="match status" value="1"/>
</dbReference>
<evidence type="ECO:0000256" key="1">
    <source>
        <dbReference type="ARBA" id="ARBA00004141"/>
    </source>
</evidence>
<evidence type="ECO:0000256" key="6">
    <source>
        <dbReference type="ARBA" id="ARBA00023136"/>
    </source>
</evidence>
<evidence type="ECO:0000256" key="5">
    <source>
        <dbReference type="ARBA" id="ARBA00023065"/>
    </source>
</evidence>
<keyword evidence="3 9" id="KW-0812">Transmembrane</keyword>
<dbReference type="GO" id="GO:0015271">
    <property type="term" value="F:outward rectifier potassium channel activity"/>
    <property type="evidence" value="ECO:0007669"/>
    <property type="project" value="TreeGrafter"/>
</dbReference>
<dbReference type="CDD" id="cd06174">
    <property type="entry name" value="MFS"/>
    <property type="match status" value="1"/>
</dbReference>
<dbReference type="GO" id="GO:0022841">
    <property type="term" value="F:potassium ion leak channel activity"/>
    <property type="evidence" value="ECO:0007669"/>
    <property type="project" value="TreeGrafter"/>
</dbReference>
<organism evidence="11 12">
    <name type="scientific">Brettanomyces naardenensis</name>
    <name type="common">Yeast</name>
    <dbReference type="NCBI Taxonomy" id="13370"/>
    <lineage>
        <taxon>Eukaryota</taxon>
        <taxon>Fungi</taxon>
        <taxon>Dikarya</taxon>
        <taxon>Ascomycota</taxon>
        <taxon>Saccharomycotina</taxon>
        <taxon>Pichiomycetes</taxon>
        <taxon>Pichiales</taxon>
        <taxon>Pichiaceae</taxon>
        <taxon>Brettanomyces</taxon>
    </lineage>
</organism>
<feature type="transmembrane region" description="Helical" evidence="9">
    <location>
        <begin position="171"/>
        <end position="188"/>
    </location>
</feature>
<dbReference type="PANTHER" id="PTHR11003">
    <property type="entry name" value="POTASSIUM CHANNEL, SUBFAMILY K"/>
    <property type="match status" value="1"/>
</dbReference>
<feature type="region of interest" description="Disordered" evidence="8">
    <location>
        <begin position="417"/>
        <end position="445"/>
    </location>
</feature>
<keyword evidence="5" id="KW-0406">Ion transport</keyword>
<sequence>MLSLFAIVCSWKVKKHVAPDDTSFEGSDEFWVYLVNGISVLLALISNFFLLLNFRKKVRYVISQVVSVSGWFLASMSLMALIISYHAYFYHNHMDDIYQISYGFYFAVATVCLHFINFVLLFLNELGFLLKKYKPVFNINGVQKSLIFQSSALAVWLIVGSAMATKLLHCPFGFGLYYCTISIVTIGEQQDVPQNATAEGLMAFWILIGLVFFGLIVSSVIDTIIEFSSSTLYWHRLALTKELRLKLKQPSILSNRDAYEFMRDVDSIAELTQKLYSLLTALCIFMVIFLCGSAGFSLFEGWPYRLGCYFCFCSLVTLGCGDVVPVTEGGQVLFCVWALASIPSMTTLVSDLSELVFSRMKRFNDIDMYDVFYNIANSSKHLRLVAKVFSAKEDTVDIKDLENMMQEINLTVSHNKEKDLSPRSTALSAQRSPGELAAEEGSIPGIPVNSSGSTNALALATPGGKLPPNVSVPEAVYATVPLPTHPVDTLFEFILTNNKLVSLDFVNSPQFVDRVTMSTHLGNYCREGAKVVSFNSGQVNDARENLMKAFKAIDGDFDEDSFARNYELAEGPDPSEPDVEKDIGPQDESRKSVLHLPDNTIRTMFRKKHDYILNNLCTLQILITELKKAMMMMAFNPRFRYSLEDWDHFLRLTQNSVYLLENDNGEFWTGDRSPLGFPNHEPQYFAMTYLRHLESKLHQFAWEYDKDKFQLTIDRRGSQVA</sequence>
<feature type="transmembrane region" description="Helical" evidence="9">
    <location>
        <begin position="275"/>
        <end position="299"/>
    </location>
</feature>
<gene>
    <name evidence="11" type="ORF">BRENAR_LOCUS1432</name>
</gene>
<feature type="transmembrane region" description="Helical" evidence="9">
    <location>
        <begin position="31"/>
        <end position="54"/>
    </location>
</feature>
<keyword evidence="4 9" id="KW-1133">Transmembrane helix</keyword>
<evidence type="ECO:0000256" key="3">
    <source>
        <dbReference type="ARBA" id="ARBA00022692"/>
    </source>
</evidence>